<accession>A0A8S9N964</accession>
<sequence>MSKKRPVDALMGVDMLVLDSKKREIFDDLASLLWHSVVTVPALLQLGQAHEWRKAEESLSSHFNILNRGGMDANENFSSQFSSAVSSSLDVFDVVDASLLTSIDHSLKLDNGAYAKINSMIIPCCEDFDRSQEWMNLCVQHPGKDQMTYKALSPLRNLESQHLRLAESASRWETVEAG</sequence>
<dbReference type="Proteomes" id="UP000712600">
    <property type="component" value="Unassembled WGS sequence"/>
</dbReference>
<organism evidence="1 2">
    <name type="scientific">Brassica cretica</name>
    <name type="common">Mustard</name>
    <dbReference type="NCBI Taxonomy" id="69181"/>
    <lineage>
        <taxon>Eukaryota</taxon>
        <taxon>Viridiplantae</taxon>
        <taxon>Streptophyta</taxon>
        <taxon>Embryophyta</taxon>
        <taxon>Tracheophyta</taxon>
        <taxon>Spermatophyta</taxon>
        <taxon>Magnoliopsida</taxon>
        <taxon>eudicotyledons</taxon>
        <taxon>Gunneridae</taxon>
        <taxon>Pentapetalae</taxon>
        <taxon>rosids</taxon>
        <taxon>malvids</taxon>
        <taxon>Brassicales</taxon>
        <taxon>Brassicaceae</taxon>
        <taxon>Brassiceae</taxon>
        <taxon>Brassica</taxon>
    </lineage>
</organism>
<protein>
    <submittedName>
        <fullName evidence="1">Uncharacterized protein</fullName>
    </submittedName>
</protein>
<reference evidence="1" key="1">
    <citation type="submission" date="2019-12" db="EMBL/GenBank/DDBJ databases">
        <title>Genome sequencing and annotation of Brassica cretica.</title>
        <authorList>
            <person name="Studholme D.J."/>
            <person name="Sarris P."/>
        </authorList>
    </citation>
    <scope>NUCLEOTIDE SEQUENCE</scope>
    <source>
        <strain evidence="1">PFS-109/04</strain>
        <tissue evidence="1">Leaf</tissue>
    </source>
</reference>
<name>A0A8S9N964_BRACR</name>
<gene>
    <name evidence="1" type="ORF">F2Q69_00053432</name>
</gene>
<proteinExistence type="predicted"/>
<evidence type="ECO:0000313" key="2">
    <source>
        <dbReference type="Proteomes" id="UP000712600"/>
    </source>
</evidence>
<dbReference type="EMBL" id="QGKX02002183">
    <property type="protein sequence ID" value="KAF3489977.1"/>
    <property type="molecule type" value="Genomic_DNA"/>
</dbReference>
<evidence type="ECO:0000313" key="1">
    <source>
        <dbReference type="EMBL" id="KAF3489977.1"/>
    </source>
</evidence>
<comment type="caution">
    <text evidence="1">The sequence shown here is derived from an EMBL/GenBank/DDBJ whole genome shotgun (WGS) entry which is preliminary data.</text>
</comment>
<dbReference type="AlphaFoldDB" id="A0A8S9N964"/>